<dbReference type="EMBL" id="BAABDL010000003">
    <property type="protein sequence ID" value="GAA4057194.1"/>
    <property type="molecule type" value="Genomic_DNA"/>
</dbReference>
<evidence type="ECO:0000313" key="2">
    <source>
        <dbReference type="Proteomes" id="UP001501734"/>
    </source>
</evidence>
<evidence type="ECO:0000313" key="1">
    <source>
        <dbReference type="EMBL" id="GAA4057194.1"/>
    </source>
</evidence>
<proteinExistence type="predicted"/>
<dbReference type="Proteomes" id="UP001501734">
    <property type="component" value="Unassembled WGS sequence"/>
</dbReference>
<dbReference type="PANTHER" id="PTHR40056:SF1">
    <property type="entry name" value="DUF1836 DOMAIN-CONTAINING PROTEIN"/>
    <property type="match status" value="1"/>
</dbReference>
<comment type="caution">
    <text evidence="1">The sequence shown here is derived from an EMBL/GenBank/DDBJ whole genome shotgun (WGS) entry which is preliminary data.</text>
</comment>
<dbReference type="RefSeq" id="WP_344909299.1">
    <property type="nucleotide sequence ID" value="NZ_BAABDL010000003.1"/>
</dbReference>
<gene>
    <name evidence="1" type="ORF">GCM10022410_00760</name>
</gene>
<sequence length="198" mass="23129">MDQLEKLVASLHLDDIIIREEIPKIDLYVDQVTQLFEGIYAPGKRDEKEKILTKTMINNYAKGDLLFPIKNKRYSKEHIMFIQFIYQLKASLSISDTKTALQNLNDSVVAGGVDLDKLYDQYVELMGKQVEDLTQFLPEINQEAEQVIEAINFEDQDYLRNLFLIFSFVHKSNMYRKLAERLTDQLTETVVENDQQKN</sequence>
<dbReference type="Pfam" id="PF08876">
    <property type="entry name" value="DUF1836"/>
    <property type="match status" value="1"/>
</dbReference>
<keyword evidence="2" id="KW-1185">Reference proteome</keyword>
<name>A0ABP7V1N0_9BACI</name>
<dbReference type="InterPro" id="IPR014975">
    <property type="entry name" value="DUF1836"/>
</dbReference>
<protein>
    <submittedName>
        <fullName evidence="1">DUF1836 domain-containing protein</fullName>
    </submittedName>
</protein>
<dbReference type="PANTHER" id="PTHR40056">
    <property type="entry name" value="HYPOTHETICAL CYTOSOLIC PROTEIN"/>
    <property type="match status" value="1"/>
</dbReference>
<organism evidence="1 2">
    <name type="scientific">Amphibacillus indicireducens</name>
    <dbReference type="NCBI Taxonomy" id="1076330"/>
    <lineage>
        <taxon>Bacteria</taxon>
        <taxon>Bacillati</taxon>
        <taxon>Bacillota</taxon>
        <taxon>Bacilli</taxon>
        <taxon>Bacillales</taxon>
        <taxon>Bacillaceae</taxon>
        <taxon>Amphibacillus</taxon>
    </lineage>
</organism>
<accession>A0ABP7V1N0</accession>
<reference evidence="2" key="1">
    <citation type="journal article" date="2019" name="Int. J. Syst. Evol. Microbiol.">
        <title>The Global Catalogue of Microorganisms (GCM) 10K type strain sequencing project: providing services to taxonomists for standard genome sequencing and annotation.</title>
        <authorList>
            <consortium name="The Broad Institute Genomics Platform"/>
            <consortium name="The Broad Institute Genome Sequencing Center for Infectious Disease"/>
            <person name="Wu L."/>
            <person name="Ma J."/>
        </authorList>
    </citation>
    <scope>NUCLEOTIDE SEQUENCE [LARGE SCALE GENOMIC DNA]</scope>
    <source>
        <strain evidence="2">JCM 17250</strain>
    </source>
</reference>